<dbReference type="EMBL" id="KC821624">
    <property type="protein sequence ID" value="AGO48985.1"/>
    <property type="molecule type" value="Genomic_DNA"/>
</dbReference>
<organism evidence="1 2">
    <name type="scientific">Cellulophaga phage phi14:2</name>
    <dbReference type="NCBI Taxonomy" id="1327990"/>
    <lineage>
        <taxon>Viruses</taxon>
        <taxon>Duplodnaviria</taxon>
        <taxon>Heunggongvirae</taxon>
        <taxon>Uroviricota</taxon>
        <taxon>Caudoviricetes</taxon>
        <taxon>Crassvirales</taxon>
        <taxon>Steigviridae</taxon>
        <taxon>Asinivirinae</taxon>
        <taxon>Akihdevirus</taxon>
        <taxon>Akihdevirus balticus</taxon>
    </lineage>
</organism>
<accession>S0A2F3</accession>
<dbReference type="KEGG" id="vg:16797394"/>
<evidence type="ECO:0000313" key="2">
    <source>
        <dbReference type="Proteomes" id="UP000014725"/>
    </source>
</evidence>
<sequence>MNLENNVKDVKKVIANCTLKPKRHSVMITLNQYAPEDSLLEISGENESMLDEYQSIIAVGNGTEFKPGDKILLDISALTKRIPDPNDRMAYIDMIDIKPVQQGDHTFTIISDSYILATVINESNIDLNA</sequence>
<reference evidence="1 2" key="1">
    <citation type="journal article" date="2013" name="Proc. Natl. Acad. Sci. U.S.A.">
        <title>Twelve previously unknown phage genera are ubiquitous in global oceans.</title>
        <authorList>
            <person name="Holmfeldt K."/>
            <person name="Solonenko N."/>
            <person name="Shah M."/>
            <person name="Corrier K."/>
            <person name="Riemann L."/>
            <person name="Verberkmoes N.C."/>
            <person name="Sullivan M.B."/>
        </authorList>
    </citation>
    <scope>NUCLEOTIDE SEQUENCE [LARGE SCALE GENOMIC DNA]</scope>
    <source>
        <strain evidence="1">Phi14:2</strain>
    </source>
</reference>
<dbReference type="GeneID" id="16797394"/>
<gene>
    <name evidence="1" type="ORF">Phi14:2_gp107</name>
</gene>
<reference evidence="2" key="2">
    <citation type="submission" date="2013-03" db="EMBL/GenBank/DDBJ databases">
        <title>The Cellulophaga phages: a novel, diverse, and globally ubiquitous model system.</title>
        <authorList>
            <person name="Holmfeldt K."/>
            <person name="Solonenko N."/>
            <person name="Shah M."/>
            <person name="Corrier K."/>
            <person name="Riemann L."/>
            <person name="VerBerkmoes N.C."/>
            <person name="Sullivan M.B."/>
        </authorList>
    </citation>
    <scope>NUCLEOTIDE SEQUENCE [LARGE SCALE GENOMIC DNA]</scope>
</reference>
<keyword evidence="2" id="KW-1185">Reference proteome</keyword>
<protein>
    <submittedName>
        <fullName evidence="1">Uncharacterized protein</fullName>
    </submittedName>
</protein>
<proteinExistence type="predicted"/>
<dbReference type="Proteomes" id="UP000014725">
    <property type="component" value="Segment"/>
</dbReference>
<name>S0A2F3_9CAUD</name>
<evidence type="ECO:0000313" key="1">
    <source>
        <dbReference type="EMBL" id="AGO48985.1"/>
    </source>
</evidence>